<sequence>GVRGDDCRVQFLNTVPYHKWEKYHKIDTHFLNDYVPSPDRMTAATFSIPSKGSQTVLFPTAYNKSSTEAALITSRMNSSQSLGNLFLQRPLTFTLI</sequence>
<proteinExistence type="predicted"/>
<reference evidence="1" key="1">
    <citation type="submission" date="2014-12" db="EMBL/GenBank/DDBJ databases">
        <title>Insight into the proteome of Arion vulgaris.</title>
        <authorList>
            <person name="Aradska J."/>
            <person name="Bulat T."/>
            <person name="Smidak R."/>
            <person name="Sarate P."/>
            <person name="Gangsoo J."/>
            <person name="Sialana F."/>
            <person name="Bilban M."/>
            <person name="Lubec G."/>
        </authorList>
    </citation>
    <scope>NUCLEOTIDE SEQUENCE</scope>
    <source>
        <tissue evidence="1">Skin</tissue>
    </source>
</reference>
<dbReference type="EMBL" id="HACG01031987">
    <property type="protein sequence ID" value="CEK78852.1"/>
    <property type="molecule type" value="Transcribed_RNA"/>
</dbReference>
<evidence type="ECO:0000313" key="1">
    <source>
        <dbReference type="EMBL" id="CEK78852.1"/>
    </source>
</evidence>
<name>A0A0B7ADZ3_9EUPU</name>
<dbReference type="AlphaFoldDB" id="A0A0B7ADZ3"/>
<protein>
    <submittedName>
        <fullName evidence="1">Uncharacterized protein</fullName>
    </submittedName>
</protein>
<organism evidence="1">
    <name type="scientific">Arion vulgaris</name>
    <dbReference type="NCBI Taxonomy" id="1028688"/>
    <lineage>
        <taxon>Eukaryota</taxon>
        <taxon>Metazoa</taxon>
        <taxon>Spiralia</taxon>
        <taxon>Lophotrochozoa</taxon>
        <taxon>Mollusca</taxon>
        <taxon>Gastropoda</taxon>
        <taxon>Heterobranchia</taxon>
        <taxon>Euthyneura</taxon>
        <taxon>Panpulmonata</taxon>
        <taxon>Eupulmonata</taxon>
        <taxon>Stylommatophora</taxon>
        <taxon>Helicina</taxon>
        <taxon>Arionoidea</taxon>
        <taxon>Arionidae</taxon>
        <taxon>Arion</taxon>
    </lineage>
</organism>
<gene>
    <name evidence="1" type="primary">ORF112262</name>
</gene>
<accession>A0A0B7ADZ3</accession>
<feature type="non-terminal residue" evidence="1">
    <location>
        <position position="1"/>
    </location>
</feature>